<dbReference type="STRING" id="688867.SAMN05660236_2021"/>
<organism evidence="2 3">
    <name type="scientific">Ohtaekwangia koreensis</name>
    <dbReference type="NCBI Taxonomy" id="688867"/>
    <lineage>
        <taxon>Bacteria</taxon>
        <taxon>Pseudomonadati</taxon>
        <taxon>Bacteroidota</taxon>
        <taxon>Cytophagia</taxon>
        <taxon>Cytophagales</taxon>
        <taxon>Fulvivirgaceae</taxon>
        <taxon>Ohtaekwangia</taxon>
    </lineage>
</organism>
<proteinExistence type="predicted"/>
<keyword evidence="1" id="KW-1133">Transmembrane helix</keyword>
<name>A0A1T5KC59_9BACT</name>
<dbReference type="RefSeq" id="WP_143785681.1">
    <property type="nucleotide sequence ID" value="NZ_FUZU01000001.1"/>
</dbReference>
<sequence length="72" mass="8084">MKPIFVIFFLLVVLSSSAFVVVYNYWKDIVEANPAIFAVGLMSIVVTGVGGMMYIIISRPEMEASRNYTMNK</sequence>
<evidence type="ECO:0000313" key="3">
    <source>
        <dbReference type="Proteomes" id="UP000190961"/>
    </source>
</evidence>
<dbReference type="OrthoDB" id="983033at2"/>
<keyword evidence="1" id="KW-0472">Membrane</keyword>
<dbReference type="Proteomes" id="UP000190961">
    <property type="component" value="Unassembled WGS sequence"/>
</dbReference>
<gene>
    <name evidence="2" type="ORF">SAMN05660236_2021</name>
</gene>
<accession>A0A1T5KC59</accession>
<feature type="transmembrane region" description="Helical" evidence="1">
    <location>
        <begin position="34"/>
        <end position="57"/>
    </location>
</feature>
<reference evidence="2 3" key="1">
    <citation type="submission" date="2017-02" db="EMBL/GenBank/DDBJ databases">
        <authorList>
            <person name="Peterson S.W."/>
        </authorList>
    </citation>
    <scope>NUCLEOTIDE SEQUENCE [LARGE SCALE GENOMIC DNA]</scope>
    <source>
        <strain evidence="2 3">DSM 25262</strain>
    </source>
</reference>
<keyword evidence="1" id="KW-0812">Transmembrane</keyword>
<protein>
    <submittedName>
        <fullName evidence="2">Uncharacterized protein</fullName>
    </submittedName>
</protein>
<dbReference type="AlphaFoldDB" id="A0A1T5KC59"/>
<evidence type="ECO:0000256" key="1">
    <source>
        <dbReference type="SAM" id="Phobius"/>
    </source>
</evidence>
<dbReference type="EMBL" id="FUZU01000001">
    <property type="protein sequence ID" value="SKC61224.1"/>
    <property type="molecule type" value="Genomic_DNA"/>
</dbReference>
<keyword evidence="3" id="KW-1185">Reference proteome</keyword>
<evidence type="ECO:0000313" key="2">
    <source>
        <dbReference type="EMBL" id="SKC61224.1"/>
    </source>
</evidence>